<feature type="transmembrane region" description="Helical" evidence="2">
    <location>
        <begin position="572"/>
        <end position="601"/>
    </location>
</feature>
<sequence length="708" mass="78345">MADPDTVFTGVWRNWELGTWSSLTVTIPATQGLYLVSFLTLFVRWSGSNLWSILAFGMHQWRSTPEPRDGLHHQQQVILRNNAGSTSVLWMVAKLTWRWKDRADRVWLRGLKLATPTALSVGAIAAAAFLSSQILTPSDFVVPQSGLPCGWFADAEFFVDSIHADDILNQRSDTLYVSAVSTIQKAAEYTAACYERQTNEYSSLCSTYVARNIPATANTTASCPFGATTPSICSTPALQLDSGFISAASHLGINISPDQDVSFRKVTTCAPFSLDKYASDWQTWQDGPEKDPGGIYQSSLWKYYNIFQNKTFSIKYSNDSAFWSPLGYQLGVSAIFDGDSPEARYFSDVPVEPELTTRTGDQLLILLQNLAMYSDPVTDPWFNATSQNDTRGYYSNTSWEQSGAYFPSSMSSGAYFPSAVASGLGCTETYQFCANHICTPPSGLYPSQNSTLLSLTPRQEAVHKVLWKSIWAANFFLIVNFLRDDVLLAKRLLHPSLISAPVPENQWMLEAQNLHNLSMAVIQRRVVEFSRPPNFQIRPGVETARFIVPPATEEEREICYNVKTRNSVYRSFSLATLLAVIVAGLVVEAVNLGLPGLVFWLRGRKGERDYRTREWIGGHVLQVQRGVLERDGVGPWEGDEQEIPVLVDGKTVFTLGEEEVVVVEDGKGGGKRSVEGDGGDGKGKVDDNAEGEVEAKNVQEKALLPTSE</sequence>
<evidence type="ECO:0000313" key="3">
    <source>
        <dbReference type="EMBL" id="KAK0641415.1"/>
    </source>
</evidence>
<keyword evidence="2" id="KW-0472">Membrane</keyword>
<evidence type="ECO:0000313" key="4">
    <source>
        <dbReference type="Proteomes" id="UP001174936"/>
    </source>
</evidence>
<feature type="transmembrane region" description="Helical" evidence="2">
    <location>
        <begin position="20"/>
        <end position="43"/>
    </location>
</feature>
<comment type="caution">
    <text evidence="3">The sequence shown here is derived from an EMBL/GenBank/DDBJ whole genome shotgun (WGS) entry which is preliminary data.</text>
</comment>
<evidence type="ECO:0000256" key="2">
    <source>
        <dbReference type="SAM" id="Phobius"/>
    </source>
</evidence>
<protein>
    <submittedName>
        <fullName evidence="3">Uncharacterized protein</fullName>
    </submittedName>
</protein>
<keyword evidence="2" id="KW-1133">Transmembrane helix</keyword>
<name>A0AA39XYM1_9PEZI</name>
<proteinExistence type="predicted"/>
<keyword evidence="4" id="KW-1185">Reference proteome</keyword>
<reference evidence="3" key="1">
    <citation type="submission" date="2023-06" db="EMBL/GenBank/DDBJ databases">
        <title>Genome-scale phylogeny and comparative genomics of the fungal order Sordariales.</title>
        <authorList>
            <consortium name="Lawrence Berkeley National Laboratory"/>
            <person name="Hensen N."/>
            <person name="Bonometti L."/>
            <person name="Westerberg I."/>
            <person name="Brannstrom I.O."/>
            <person name="Guillou S."/>
            <person name="Cros-Aarteil S."/>
            <person name="Calhoun S."/>
            <person name="Haridas S."/>
            <person name="Kuo A."/>
            <person name="Mondo S."/>
            <person name="Pangilinan J."/>
            <person name="Riley R."/>
            <person name="Labutti K."/>
            <person name="Andreopoulos B."/>
            <person name="Lipzen A."/>
            <person name="Chen C."/>
            <person name="Yanf M."/>
            <person name="Daum C."/>
            <person name="Ng V."/>
            <person name="Clum A."/>
            <person name="Steindorff A."/>
            <person name="Ohm R."/>
            <person name="Martin F."/>
            <person name="Silar P."/>
            <person name="Natvig D."/>
            <person name="Lalanne C."/>
            <person name="Gautier V."/>
            <person name="Ament-Velasquez S.L."/>
            <person name="Kruys A."/>
            <person name="Hutchinson M.I."/>
            <person name="Powell A.J."/>
            <person name="Barry K."/>
            <person name="Miller A.N."/>
            <person name="Grigoriev I.V."/>
            <person name="Debuchy R."/>
            <person name="Gladieux P."/>
            <person name="Thoren M.H."/>
            <person name="Johannesson H."/>
        </authorList>
    </citation>
    <scope>NUCLEOTIDE SEQUENCE</scope>
    <source>
        <strain evidence="3">SMH2532-1</strain>
    </source>
</reference>
<dbReference type="EMBL" id="JAULSV010000006">
    <property type="protein sequence ID" value="KAK0641415.1"/>
    <property type="molecule type" value="Genomic_DNA"/>
</dbReference>
<evidence type="ECO:0000256" key="1">
    <source>
        <dbReference type="SAM" id="MobiDB-lite"/>
    </source>
</evidence>
<dbReference type="Proteomes" id="UP001174936">
    <property type="component" value="Unassembled WGS sequence"/>
</dbReference>
<gene>
    <name evidence="3" type="ORF">B0T16DRAFT_496125</name>
</gene>
<feature type="compositionally biased region" description="Basic and acidic residues" evidence="1">
    <location>
        <begin position="665"/>
        <end position="699"/>
    </location>
</feature>
<organism evidence="3 4">
    <name type="scientific">Cercophora newfieldiana</name>
    <dbReference type="NCBI Taxonomy" id="92897"/>
    <lineage>
        <taxon>Eukaryota</taxon>
        <taxon>Fungi</taxon>
        <taxon>Dikarya</taxon>
        <taxon>Ascomycota</taxon>
        <taxon>Pezizomycotina</taxon>
        <taxon>Sordariomycetes</taxon>
        <taxon>Sordariomycetidae</taxon>
        <taxon>Sordariales</taxon>
        <taxon>Lasiosphaeriaceae</taxon>
        <taxon>Cercophora</taxon>
    </lineage>
</organism>
<dbReference type="AlphaFoldDB" id="A0AA39XYM1"/>
<feature type="transmembrane region" description="Helical" evidence="2">
    <location>
        <begin position="110"/>
        <end position="130"/>
    </location>
</feature>
<accession>A0AA39XYM1</accession>
<keyword evidence="2" id="KW-0812">Transmembrane</keyword>
<feature type="region of interest" description="Disordered" evidence="1">
    <location>
        <begin position="665"/>
        <end position="708"/>
    </location>
</feature>